<dbReference type="EMBL" id="GBXM01079002">
    <property type="protein sequence ID" value="JAH29575.1"/>
    <property type="molecule type" value="Transcribed_RNA"/>
</dbReference>
<reference evidence="1" key="1">
    <citation type="submission" date="2014-11" db="EMBL/GenBank/DDBJ databases">
        <authorList>
            <person name="Amaro Gonzalez C."/>
        </authorList>
    </citation>
    <scope>NUCLEOTIDE SEQUENCE</scope>
</reference>
<reference evidence="1" key="2">
    <citation type="journal article" date="2015" name="Fish Shellfish Immunol.">
        <title>Early steps in the European eel (Anguilla anguilla)-Vibrio vulnificus interaction in the gills: Role of the RtxA13 toxin.</title>
        <authorList>
            <person name="Callol A."/>
            <person name="Pajuelo D."/>
            <person name="Ebbesson L."/>
            <person name="Teles M."/>
            <person name="MacKenzie S."/>
            <person name="Amaro C."/>
        </authorList>
    </citation>
    <scope>NUCLEOTIDE SEQUENCE</scope>
</reference>
<organism evidence="1">
    <name type="scientific">Anguilla anguilla</name>
    <name type="common">European freshwater eel</name>
    <name type="synonym">Muraena anguilla</name>
    <dbReference type="NCBI Taxonomy" id="7936"/>
    <lineage>
        <taxon>Eukaryota</taxon>
        <taxon>Metazoa</taxon>
        <taxon>Chordata</taxon>
        <taxon>Craniata</taxon>
        <taxon>Vertebrata</taxon>
        <taxon>Euteleostomi</taxon>
        <taxon>Actinopterygii</taxon>
        <taxon>Neopterygii</taxon>
        <taxon>Teleostei</taxon>
        <taxon>Anguilliformes</taxon>
        <taxon>Anguillidae</taxon>
        <taxon>Anguilla</taxon>
    </lineage>
</organism>
<proteinExistence type="predicted"/>
<protein>
    <submittedName>
        <fullName evidence="1">Uncharacterized protein</fullName>
    </submittedName>
</protein>
<evidence type="ECO:0000313" key="1">
    <source>
        <dbReference type="EMBL" id="JAH29575.1"/>
    </source>
</evidence>
<accession>A0A0E9RM91</accession>
<name>A0A0E9RM91_ANGAN</name>
<sequence>MSNYPISLPNRLF</sequence>